<sequence>MHSLSRIPEVISADPKGKTRVLLDSNAWRYVVDAQAQGRLLRAASGPAFRLQIAPAILYEALRMSDPGVKGKLVRLMTNPRFQRLMTEAYAESMEMLLAFEVLLPSWFRDKSDLSFFHRLRKDWSRKTGGFWVRCAENPDLEMNRINALGDRYVLEAARAQYEDARKQMHEANLKSVPNLSEVVARPTMHVPGWDGSSVAVWRIETYVAISFALRRHGDAYRDWIGPFVELDQGLIAGEAWGRFWMHSVSEKMVPRQWLRWAHSFQQRFRKVTTGSPGDTQLFSYLVETDVIVTADRVLIDMLEECRPYSPVALPTGKLIRAGRDGVEDLFSFLND</sequence>
<reference evidence="1" key="2">
    <citation type="submission" date="2023-01" db="EMBL/GenBank/DDBJ databases">
        <authorList>
            <person name="Sun Q."/>
            <person name="Evtushenko L."/>
        </authorList>
    </citation>
    <scope>NUCLEOTIDE SEQUENCE</scope>
    <source>
        <strain evidence="1">VKM B-2484</strain>
    </source>
</reference>
<evidence type="ECO:0000313" key="2">
    <source>
        <dbReference type="Proteomes" id="UP001143370"/>
    </source>
</evidence>
<accession>A0A9W6J5P5</accession>
<proteinExistence type="predicted"/>
<reference evidence="1" key="1">
    <citation type="journal article" date="2014" name="Int. J. Syst. Evol. Microbiol.">
        <title>Complete genome sequence of Corynebacterium casei LMG S-19264T (=DSM 44701T), isolated from a smear-ripened cheese.</title>
        <authorList>
            <consortium name="US DOE Joint Genome Institute (JGI-PGF)"/>
            <person name="Walter F."/>
            <person name="Albersmeier A."/>
            <person name="Kalinowski J."/>
            <person name="Ruckert C."/>
        </authorList>
    </citation>
    <scope>NUCLEOTIDE SEQUENCE</scope>
    <source>
        <strain evidence="1">VKM B-2484</strain>
    </source>
</reference>
<dbReference type="RefSeq" id="WP_213375184.1">
    <property type="nucleotide sequence ID" value="NZ_BSFJ01000002.1"/>
</dbReference>
<gene>
    <name evidence="1" type="ORF">GCM10017643_03180</name>
</gene>
<evidence type="ECO:0000313" key="1">
    <source>
        <dbReference type="EMBL" id="GLK70203.1"/>
    </source>
</evidence>
<protein>
    <submittedName>
        <fullName evidence="1">Uncharacterized protein</fullName>
    </submittedName>
</protein>
<name>A0A9W6J5P5_9HYPH</name>
<dbReference type="Proteomes" id="UP001143370">
    <property type="component" value="Unassembled WGS sequence"/>
</dbReference>
<comment type="caution">
    <text evidence="1">The sequence shown here is derived from an EMBL/GenBank/DDBJ whole genome shotgun (WGS) entry which is preliminary data.</text>
</comment>
<dbReference type="AlphaFoldDB" id="A0A9W6J5P5"/>
<dbReference type="EMBL" id="BSFJ01000002">
    <property type="protein sequence ID" value="GLK70203.1"/>
    <property type="molecule type" value="Genomic_DNA"/>
</dbReference>
<keyword evidence="2" id="KW-1185">Reference proteome</keyword>
<organism evidence="1 2">
    <name type="scientific">Ancylobacter dichloromethanicus</name>
    <dbReference type="NCBI Taxonomy" id="518825"/>
    <lineage>
        <taxon>Bacteria</taxon>
        <taxon>Pseudomonadati</taxon>
        <taxon>Pseudomonadota</taxon>
        <taxon>Alphaproteobacteria</taxon>
        <taxon>Hyphomicrobiales</taxon>
        <taxon>Xanthobacteraceae</taxon>
        <taxon>Ancylobacter</taxon>
    </lineage>
</organism>